<comment type="similarity">
    <text evidence="1">Belongs to the ABC transporter superfamily.</text>
</comment>
<dbReference type="GO" id="GO:0016887">
    <property type="term" value="F:ATP hydrolysis activity"/>
    <property type="evidence" value="ECO:0007669"/>
    <property type="project" value="InterPro"/>
</dbReference>
<dbReference type="PROSITE" id="PS00211">
    <property type="entry name" value="ABC_TRANSPORTER_1"/>
    <property type="match status" value="1"/>
</dbReference>
<dbReference type="InterPro" id="IPR003439">
    <property type="entry name" value="ABC_transporter-like_ATP-bd"/>
</dbReference>
<dbReference type="Proteomes" id="UP000176800">
    <property type="component" value="Unassembled WGS sequence"/>
</dbReference>
<dbReference type="Gene3D" id="3.40.50.300">
    <property type="entry name" value="P-loop containing nucleotide triphosphate hydrolases"/>
    <property type="match status" value="1"/>
</dbReference>
<dbReference type="InterPro" id="IPR027417">
    <property type="entry name" value="P-loop_NTPase"/>
</dbReference>
<dbReference type="SUPFAM" id="SSF52540">
    <property type="entry name" value="P-loop containing nucleoside triphosphate hydrolases"/>
    <property type="match status" value="1"/>
</dbReference>
<reference evidence="4 5" key="1">
    <citation type="journal article" date="2016" name="Nat. Commun.">
        <title>Thousands of microbial genomes shed light on interconnected biogeochemical processes in an aquifer system.</title>
        <authorList>
            <person name="Anantharaman K."/>
            <person name="Brown C.T."/>
            <person name="Hug L.A."/>
            <person name="Sharon I."/>
            <person name="Castelle C.J."/>
            <person name="Probst A.J."/>
            <person name="Thomas B.C."/>
            <person name="Singh A."/>
            <person name="Wilkins M.J."/>
            <person name="Karaoz U."/>
            <person name="Brodie E.L."/>
            <person name="Williams K.H."/>
            <person name="Hubbard S.S."/>
            <person name="Banfield J.F."/>
        </authorList>
    </citation>
    <scope>NUCLEOTIDE SEQUENCE [LARGE SCALE GENOMIC DNA]</scope>
</reference>
<dbReference type="EMBL" id="MHWE01000001">
    <property type="protein sequence ID" value="OHB04824.1"/>
    <property type="molecule type" value="Genomic_DNA"/>
</dbReference>
<evidence type="ECO:0000313" key="5">
    <source>
        <dbReference type="Proteomes" id="UP000176800"/>
    </source>
</evidence>
<dbReference type="PANTHER" id="PTHR42798">
    <property type="entry name" value="LIPOPROTEIN-RELEASING SYSTEM ATP-BINDING PROTEIN LOLD"/>
    <property type="match status" value="1"/>
</dbReference>
<dbReference type="InterPro" id="IPR017911">
    <property type="entry name" value="MacB-like_ATP-bd"/>
</dbReference>
<keyword evidence="2" id="KW-0813">Transport</keyword>
<evidence type="ECO:0000259" key="3">
    <source>
        <dbReference type="PROSITE" id="PS50893"/>
    </source>
</evidence>
<dbReference type="Pfam" id="PF00005">
    <property type="entry name" value="ABC_tran"/>
    <property type="match status" value="1"/>
</dbReference>
<accession>A0A1G2U5T3</accession>
<evidence type="ECO:0000256" key="2">
    <source>
        <dbReference type="ARBA" id="ARBA00022448"/>
    </source>
</evidence>
<proteinExistence type="inferred from homology"/>
<dbReference type="PANTHER" id="PTHR42798:SF4">
    <property type="entry name" value="ABC TRANSPORTER DOMAIN-CONTAINING PROTEIN"/>
    <property type="match status" value="1"/>
</dbReference>
<dbReference type="CDD" id="cd03255">
    <property type="entry name" value="ABC_MJ0796_LolCDE_FtsE"/>
    <property type="match status" value="1"/>
</dbReference>
<feature type="domain" description="ABC transporter" evidence="3">
    <location>
        <begin position="1"/>
        <end position="183"/>
    </location>
</feature>
<evidence type="ECO:0000313" key="4">
    <source>
        <dbReference type="EMBL" id="OHB04824.1"/>
    </source>
</evidence>
<evidence type="ECO:0000256" key="1">
    <source>
        <dbReference type="ARBA" id="ARBA00005417"/>
    </source>
</evidence>
<dbReference type="AlphaFoldDB" id="A0A1G2U5T3"/>
<feature type="non-terminal residue" evidence="4">
    <location>
        <position position="1"/>
    </location>
</feature>
<comment type="caution">
    <text evidence="4">The sequence shown here is derived from an EMBL/GenBank/DDBJ whole genome shotgun (WGS) entry which is preliminary data.</text>
</comment>
<organism evidence="4 5">
    <name type="scientific">Candidatus Zambryskibacteria bacterium RIFCSPLOWO2_01_FULL_45_21</name>
    <dbReference type="NCBI Taxonomy" id="1802761"/>
    <lineage>
        <taxon>Bacteria</taxon>
        <taxon>Candidatus Zambryskiibacteriota</taxon>
    </lineage>
</organism>
<dbReference type="PROSITE" id="PS50893">
    <property type="entry name" value="ABC_TRANSPORTER_2"/>
    <property type="match status" value="1"/>
</dbReference>
<dbReference type="GO" id="GO:0005524">
    <property type="term" value="F:ATP binding"/>
    <property type="evidence" value="ECO:0007669"/>
    <property type="project" value="InterPro"/>
</dbReference>
<protein>
    <recommendedName>
        <fullName evidence="3">ABC transporter domain-containing protein</fullName>
    </recommendedName>
</protein>
<gene>
    <name evidence="4" type="ORF">A3B14_03655</name>
</gene>
<dbReference type="InterPro" id="IPR017871">
    <property type="entry name" value="ABC_transporter-like_CS"/>
</dbReference>
<name>A0A1G2U5T3_9BACT</name>
<sequence length="184" mass="20443">STLLNMLGLLDQPTAGQIFINAKNVASIKKRDLPDIRSNQLGFVFQSFNLVPTLTALENVMLPLKYAGIHLRKRRAMAKQALEQVGLGDRLHHNPGELSGGQQQRVAIARSVVNSPAIIFGDELTGELDSQMTAEVMKLVIKLNKAGQTFVIVTHNPEVAKVCRRIIYMRDGKIEKEFNKVTVR</sequence>